<reference evidence="6 7" key="1">
    <citation type="submission" date="2015-07" db="EMBL/GenBank/DDBJ databases">
        <title>Draft Genome Sequence of Malassezia furfur CBS1878 and Malassezia pachydermatis CBS1879.</title>
        <authorList>
            <person name="Triana S."/>
            <person name="Ohm R."/>
            <person name="Gonzalez A."/>
            <person name="DeCock H."/>
            <person name="Restrepo S."/>
            <person name="Celis A."/>
        </authorList>
    </citation>
    <scope>NUCLEOTIDE SEQUENCE [LARGE SCALE GENOMIC DNA]</scope>
    <source>
        <strain evidence="6 7">CBS 1879</strain>
    </source>
</reference>
<protein>
    <recommendedName>
        <fullName evidence="5">SH3 domain-containing protein</fullName>
    </recommendedName>
</protein>
<dbReference type="Pfam" id="PF04366">
    <property type="entry name" value="Ysc84"/>
    <property type="match status" value="1"/>
</dbReference>
<organism evidence="6 7">
    <name type="scientific">Malassezia pachydermatis</name>
    <dbReference type="NCBI Taxonomy" id="77020"/>
    <lineage>
        <taxon>Eukaryota</taxon>
        <taxon>Fungi</taxon>
        <taxon>Dikarya</taxon>
        <taxon>Basidiomycota</taxon>
        <taxon>Ustilaginomycotina</taxon>
        <taxon>Malasseziomycetes</taxon>
        <taxon>Malasseziales</taxon>
        <taxon>Malasseziaceae</taxon>
        <taxon>Malassezia</taxon>
    </lineage>
</organism>
<dbReference type="OrthoDB" id="443981at2759"/>
<dbReference type="GO" id="GO:0030479">
    <property type="term" value="C:actin cortical patch"/>
    <property type="evidence" value="ECO:0007669"/>
    <property type="project" value="TreeGrafter"/>
</dbReference>
<dbReference type="PANTHER" id="PTHR15629:SF2">
    <property type="entry name" value="SH3 DOMAIN-CONTAINING YSC84-LIKE PROTEIN 1"/>
    <property type="match status" value="1"/>
</dbReference>
<dbReference type="Proteomes" id="UP000037751">
    <property type="component" value="Unassembled WGS sequence"/>
</dbReference>
<proteinExistence type="inferred from homology"/>
<dbReference type="SMART" id="SM00326">
    <property type="entry name" value="SH3"/>
    <property type="match status" value="1"/>
</dbReference>
<dbReference type="Pfam" id="PF00018">
    <property type="entry name" value="SH3_1"/>
    <property type="match status" value="1"/>
</dbReference>
<dbReference type="AlphaFoldDB" id="A0A0M9VRE7"/>
<keyword evidence="2 3" id="KW-0728">SH3 domain</keyword>
<dbReference type="PROSITE" id="PS50002">
    <property type="entry name" value="SH3"/>
    <property type="match status" value="1"/>
</dbReference>
<dbReference type="GO" id="GO:0035091">
    <property type="term" value="F:phosphatidylinositol binding"/>
    <property type="evidence" value="ECO:0007669"/>
    <property type="project" value="TreeGrafter"/>
</dbReference>
<evidence type="ECO:0000256" key="1">
    <source>
        <dbReference type="ARBA" id="ARBA00007761"/>
    </source>
</evidence>
<evidence type="ECO:0000256" key="3">
    <source>
        <dbReference type="PROSITE-ProRule" id="PRU00192"/>
    </source>
</evidence>
<dbReference type="CDD" id="cd11525">
    <property type="entry name" value="SYLF_SH3YL1_like"/>
    <property type="match status" value="1"/>
</dbReference>
<evidence type="ECO:0000256" key="2">
    <source>
        <dbReference type="ARBA" id="ARBA00022443"/>
    </source>
</evidence>
<comment type="caution">
    <text evidence="6">The sequence shown here is derived from an EMBL/GenBank/DDBJ whole genome shotgun (WGS) entry which is preliminary data.</text>
</comment>
<dbReference type="VEuPathDB" id="FungiDB:Malapachy_3544"/>
<dbReference type="GO" id="GO:0051015">
    <property type="term" value="F:actin filament binding"/>
    <property type="evidence" value="ECO:0007669"/>
    <property type="project" value="TreeGrafter"/>
</dbReference>
<dbReference type="PRINTS" id="PR00452">
    <property type="entry name" value="SH3DOMAIN"/>
</dbReference>
<comment type="similarity">
    <text evidence="1">Belongs to the SH3YL1 family.</text>
</comment>
<dbReference type="Gene3D" id="2.30.30.40">
    <property type="entry name" value="SH3 Domains"/>
    <property type="match status" value="1"/>
</dbReference>
<dbReference type="GO" id="GO:0051666">
    <property type="term" value="P:actin cortical patch localization"/>
    <property type="evidence" value="ECO:0007669"/>
    <property type="project" value="TreeGrafter"/>
</dbReference>
<dbReference type="InterPro" id="IPR036028">
    <property type="entry name" value="SH3-like_dom_sf"/>
</dbReference>
<dbReference type="GeneID" id="28729888"/>
<feature type="region of interest" description="Disordered" evidence="4">
    <location>
        <begin position="227"/>
        <end position="370"/>
    </location>
</feature>
<dbReference type="PANTHER" id="PTHR15629">
    <property type="entry name" value="SH3YL1 PROTEIN"/>
    <property type="match status" value="1"/>
</dbReference>
<dbReference type="InterPro" id="IPR001452">
    <property type="entry name" value="SH3_domain"/>
</dbReference>
<evidence type="ECO:0000313" key="6">
    <source>
        <dbReference type="EMBL" id="KOS16535.1"/>
    </source>
</evidence>
<keyword evidence="7" id="KW-1185">Reference proteome</keyword>
<dbReference type="SUPFAM" id="SSF50044">
    <property type="entry name" value="SH3-domain"/>
    <property type="match status" value="1"/>
</dbReference>
<dbReference type="CDD" id="cd00174">
    <property type="entry name" value="SH3"/>
    <property type="match status" value="1"/>
</dbReference>
<gene>
    <name evidence="6" type="ORF">Malapachy_3544</name>
</gene>
<evidence type="ECO:0000313" key="7">
    <source>
        <dbReference type="Proteomes" id="UP000037751"/>
    </source>
</evidence>
<dbReference type="InterPro" id="IPR007461">
    <property type="entry name" value="Ysc84_actin-binding"/>
</dbReference>
<dbReference type="GO" id="GO:0051017">
    <property type="term" value="P:actin filament bundle assembly"/>
    <property type="evidence" value="ECO:0007669"/>
    <property type="project" value="TreeGrafter"/>
</dbReference>
<dbReference type="RefSeq" id="XP_017994167.1">
    <property type="nucleotide sequence ID" value="XM_018138012.1"/>
</dbReference>
<feature type="domain" description="SH3" evidence="5">
    <location>
        <begin position="417"/>
        <end position="476"/>
    </location>
</feature>
<accession>A0A0M9VRE7</accession>
<evidence type="ECO:0000259" key="5">
    <source>
        <dbReference type="PROSITE" id="PS50002"/>
    </source>
</evidence>
<name>A0A0M9VRE7_9BASI</name>
<dbReference type="InterPro" id="IPR051702">
    <property type="entry name" value="SH3_domain_YSC84-like"/>
</dbReference>
<dbReference type="InterPro" id="IPR033643">
    <property type="entry name" value="SYLF_SH3YL1-like"/>
</dbReference>
<evidence type="ECO:0000256" key="4">
    <source>
        <dbReference type="SAM" id="MobiDB-lite"/>
    </source>
</evidence>
<dbReference type="EMBL" id="LGAV01000001">
    <property type="protein sequence ID" value="KOS16535.1"/>
    <property type="molecule type" value="Genomic_DNA"/>
</dbReference>
<dbReference type="STRING" id="77020.A0A0M9VRE7"/>
<sequence>MEGDCRRAKKILNTFCPHGKNHGLDKVIPPSVLRKAKGFAIFTIYRIGFLMSARAGTGVVVAKLPNGEWSPPAAIGVGGLGGGFNAGAEMVDFLIVLNSSAAVRSFMSAGSIQLGGNLSLAVGPLGRTGEASAALNAEMELSAMYSYSVSRGLYGGVTIEGTVLIERNEVNQKAYGRAVKAMDILAGNVDPPQFALPLLMRIEEVAGTGGGLDDAWSLADSDDFSDLDVGEGGAGAYSSRYEPRRKPPVPRGGYRSSIQLGQDPMDDLDRQLQSSSLDGSRYKPMSPPSRPRNTIVKDGTLGVTFHSAPGASPRRLDSIGKGCGSRRFTSPTTEADPFSDQHAVKDTSPSRPSHRAPRLVVNEDDEEATYQPRSLAAPSAYEPRHRSPVRTQNRLVEADAPPSNTVHAIELVDPSLLDGDLVVAIHDFDAQQDSDLSFKKGDIIRVLHRTDNATDWWTGELVANYSDGPSLSGEYV</sequence>